<dbReference type="PANTHER" id="PTHR42749">
    <property type="entry name" value="CELL SHAPE-DETERMINING PROTEIN MREB"/>
    <property type="match status" value="1"/>
</dbReference>
<evidence type="ECO:0000256" key="2">
    <source>
        <dbReference type="ARBA" id="ARBA00022741"/>
    </source>
</evidence>
<comment type="subcellular location">
    <subcellularLocation>
        <location evidence="6">Cytoplasm</location>
    </subcellularLocation>
    <text evidence="6">Membrane-associated.</text>
</comment>
<dbReference type="AlphaFoldDB" id="A0A158KPZ6"/>
<dbReference type="PANTHER" id="PTHR42749:SF1">
    <property type="entry name" value="CELL SHAPE-DETERMINING PROTEIN MREB"/>
    <property type="match status" value="1"/>
</dbReference>
<dbReference type="Proteomes" id="UP000054770">
    <property type="component" value="Unassembled WGS sequence"/>
</dbReference>
<dbReference type="Gene3D" id="3.30.420.40">
    <property type="match status" value="3"/>
</dbReference>
<organism evidence="7 8">
    <name type="scientific">Caballeronia choica</name>
    <dbReference type="NCBI Taxonomy" id="326476"/>
    <lineage>
        <taxon>Bacteria</taxon>
        <taxon>Pseudomonadati</taxon>
        <taxon>Pseudomonadota</taxon>
        <taxon>Betaproteobacteria</taxon>
        <taxon>Burkholderiales</taxon>
        <taxon>Burkholderiaceae</taxon>
        <taxon>Caballeronia</taxon>
    </lineage>
</organism>
<sequence>MAGPALERHRRVPRRYRTRLITLKFPPRLPLTRSDAVRGWHASLRKRLEAHVRPHGIVAAASSIDAASGAFEPGFALNPPGSFMALALAFARRLKLPFRADIALDVGTANTRIHVRGKGLVLNEASVICTRQPPPTGGATRAPQSVGADAKRMLGRLPAHIEGVRPIKGGVIAHFAETQRMIRQFIGMARAARTVPSSPRVTVSIASDATHIERRAIREAVEAAGAARVTLLEKPIAAALGAGLSARDTVGAVVVDIGAGTTEVGVIALGSVAHKASARVGGDAFDHAIIGYVRRKHGVLIGEHTAERLKQEVGCAVCGGRETSLDVTGRSLLEGVPRMLRISSHEMVEALTDPLNQIVTLLKGALERTPPELAADIVGRGIVLTGGGALLHGIERRLAEETGLRVLVAANPMTCVVRGIGIAMETLGAHAFE</sequence>
<dbReference type="NCBIfam" id="NF010539">
    <property type="entry name" value="PRK13927.1"/>
    <property type="match status" value="1"/>
</dbReference>
<protein>
    <recommendedName>
        <fullName evidence="6">Cell shape-determining protein MreB</fullName>
    </recommendedName>
</protein>
<comment type="similarity">
    <text evidence="5 6">Belongs to the FtsA/MreB family.</text>
</comment>
<dbReference type="GO" id="GO:0000902">
    <property type="term" value="P:cell morphogenesis"/>
    <property type="evidence" value="ECO:0007669"/>
    <property type="project" value="InterPro"/>
</dbReference>
<dbReference type="Pfam" id="PF06723">
    <property type="entry name" value="MreB_Mbl"/>
    <property type="match status" value="1"/>
</dbReference>
<keyword evidence="8" id="KW-1185">Reference proteome</keyword>
<evidence type="ECO:0000256" key="4">
    <source>
        <dbReference type="ARBA" id="ARBA00022960"/>
    </source>
</evidence>
<dbReference type="HAMAP" id="MF_02207">
    <property type="entry name" value="MreB"/>
    <property type="match status" value="1"/>
</dbReference>
<comment type="subunit">
    <text evidence="6">Forms polymers.</text>
</comment>
<evidence type="ECO:0000256" key="5">
    <source>
        <dbReference type="ARBA" id="ARBA00023458"/>
    </source>
</evidence>
<evidence type="ECO:0000256" key="3">
    <source>
        <dbReference type="ARBA" id="ARBA00022840"/>
    </source>
</evidence>
<dbReference type="GO" id="GO:0008360">
    <property type="term" value="P:regulation of cell shape"/>
    <property type="evidence" value="ECO:0007669"/>
    <property type="project" value="UniProtKB-UniRule"/>
</dbReference>
<proteinExistence type="inferred from homology"/>
<keyword evidence="4 6" id="KW-0133">Cell shape</keyword>
<evidence type="ECO:0000256" key="1">
    <source>
        <dbReference type="ARBA" id="ARBA00022490"/>
    </source>
</evidence>
<dbReference type="InterPro" id="IPR056546">
    <property type="entry name" value="MreB_MamK-like"/>
</dbReference>
<keyword evidence="2 6" id="KW-0547">Nucleotide-binding</keyword>
<dbReference type="GO" id="GO:0005737">
    <property type="term" value="C:cytoplasm"/>
    <property type="evidence" value="ECO:0007669"/>
    <property type="project" value="UniProtKB-SubCell"/>
</dbReference>
<dbReference type="EMBL" id="FCON02000126">
    <property type="protein sequence ID" value="SAL82793.1"/>
    <property type="molecule type" value="Genomic_DNA"/>
</dbReference>
<feature type="binding site" evidence="6">
    <location>
        <begin position="387"/>
        <end position="390"/>
    </location>
    <ligand>
        <name>ATP</name>
        <dbReference type="ChEBI" id="CHEBI:30616"/>
    </ligand>
</feature>
<evidence type="ECO:0000313" key="7">
    <source>
        <dbReference type="EMBL" id="SAL82793.1"/>
    </source>
</evidence>
<gene>
    <name evidence="6" type="primary">mreB</name>
    <name evidence="7" type="ORF">AWB68_06656</name>
</gene>
<name>A0A158KPZ6_9BURK</name>
<dbReference type="CDD" id="cd10225">
    <property type="entry name" value="ASKHA_NBD_MreB-like"/>
    <property type="match status" value="1"/>
</dbReference>
<dbReference type="GO" id="GO:0005524">
    <property type="term" value="F:ATP binding"/>
    <property type="evidence" value="ECO:0007669"/>
    <property type="project" value="UniProtKB-KW"/>
</dbReference>
<keyword evidence="3 6" id="KW-0067">ATP-binding</keyword>
<feature type="binding site" evidence="6">
    <location>
        <begin position="108"/>
        <end position="110"/>
    </location>
    <ligand>
        <name>ATP</name>
        <dbReference type="ChEBI" id="CHEBI:30616"/>
    </ligand>
</feature>
<dbReference type="InterPro" id="IPR043129">
    <property type="entry name" value="ATPase_NBD"/>
</dbReference>
<dbReference type="SUPFAM" id="SSF53067">
    <property type="entry name" value="Actin-like ATPase domain"/>
    <property type="match status" value="2"/>
</dbReference>
<evidence type="ECO:0000256" key="6">
    <source>
        <dbReference type="HAMAP-Rule" id="MF_02207"/>
    </source>
</evidence>
<dbReference type="PRINTS" id="PR01652">
    <property type="entry name" value="SHAPEPROTEIN"/>
</dbReference>
<keyword evidence="1 6" id="KW-0963">Cytoplasm</keyword>
<comment type="caution">
    <text evidence="7">The sequence shown here is derived from an EMBL/GenBank/DDBJ whole genome shotgun (WGS) entry which is preliminary data.</text>
</comment>
<dbReference type="InterPro" id="IPR004753">
    <property type="entry name" value="MreB"/>
</dbReference>
<reference evidence="7" key="1">
    <citation type="submission" date="2016-01" db="EMBL/GenBank/DDBJ databases">
        <authorList>
            <person name="Peeters C."/>
        </authorList>
    </citation>
    <scope>NUCLEOTIDE SEQUENCE [LARGE SCALE GENOMIC DNA]</scope>
    <source>
        <strain evidence="7">LMG 22940</strain>
    </source>
</reference>
<evidence type="ECO:0000313" key="8">
    <source>
        <dbReference type="Proteomes" id="UP000054770"/>
    </source>
</evidence>
<accession>A0A158KPZ6</accession>
<comment type="function">
    <text evidence="6">Forms membrane-associated dynamic filaments that are essential for cell shape determination. Acts by regulating cell wall synthesis and cell elongation, and thus cell shape. A feedback loop between cell geometry and MreB localization may maintain elongated cell shape by targeting cell wall growth to regions of negative cell wall curvature.</text>
</comment>
<feature type="binding site" evidence="6">
    <location>
        <begin position="307"/>
        <end position="310"/>
    </location>
    <ligand>
        <name>ATP</name>
        <dbReference type="ChEBI" id="CHEBI:30616"/>
    </ligand>
</feature>
<feature type="binding site" evidence="6">
    <location>
        <begin position="259"/>
        <end position="261"/>
    </location>
    <ligand>
        <name>ATP</name>
        <dbReference type="ChEBI" id="CHEBI:30616"/>
    </ligand>
</feature>